<dbReference type="EMBL" id="CP042469">
    <property type="protein sequence ID" value="QOX63469.1"/>
    <property type="molecule type" value="Genomic_DNA"/>
</dbReference>
<evidence type="ECO:0000313" key="1">
    <source>
        <dbReference type="EMBL" id="QOX63469.1"/>
    </source>
</evidence>
<accession>A0ACD1AAR4</accession>
<name>A0ACD1AAR4_9FIRM</name>
<reference evidence="1" key="1">
    <citation type="submission" date="2019-08" db="EMBL/GenBank/DDBJ databases">
        <title>Genome sequence of Clostridiales bacterium MT110.</title>
        <authorList>
            <person name="Cao J."/>
        </authorList>
    </citation>
    <scope>NUCLEOTIDE SEQUENCE</scope>
    <source>
        <strain evidence="1">MT110</strain>
    </source>
</reference>
<sequence length="786" mass="85897">MRMKTFICGVLVALFLLSGSILAMASPDDSEHTIGSIYLYTGSPLILSNDKIHMLDSANPDISATVVNGNTLLPLRAVSEFFGADVSYDQTKREATISYDGKRFRFPINQKKYIVEELLGSKEISIGSNSTIMDGRTMVPLRVICEQVLGKKVSYYNRVIAVSDRAIDLQSQPKLVKQVEEKIGEVVKAGTMTELKKALAASREYYYAINDKAEAAVTNGSSNASGDGATVERESASIPSMGSSAPSMDTTAKVFGASDTGDQNYSSTNVQVEGIDEADVVKTDGKYIYIGGNNVVRIIKADQGSLKDETSIKLSTDKYVSEIYVADGKLAVLGTRSENSNVLYDKKGVLTEPMDAAADRSIGIMPPYYSVKNYSFVDVYDISNPARPLYLKGHEMEGSYQSSRKNGDIIYLVTNLYSSGEIALPMMRDTVIGPKQIQMKLDDVMIMPRRPADGYLIVSAINVSNQEKTEVEAITAYGMTMYMNDSSLYLAASGADDSSTIIQFEIAGMKVGYAGSGEVKGHLINQFAMDEYEGNLRVATTTWSNENALYVLDSSLNTIGAVTGLAKGETIYSVRFMGDKGYIVTFRTIDPLFVFDLSNPSKPVVTGELKIPGFSNYLHPVGKDLLLGIGADTYEIFRKDSNGKDVVVGVRQGGIKYSLFDVSDMGKPREISNYVVGDSGSGSEALYNHKAVMIDASKQNVAMDAYLNLEDKETDYQQGAVIMSYEGRKLALKGILQSEPSGVYGNDIPYARRVLYIGKQLYYVQDGRITSYDYESLKKIADLVLR</sequence>
<proteinExistence type="predicted"/>
<keyword evidence="2" id="KW-1185">Reference proteome</keyword>
<protein>
    <submittedName>
        <fullName evidence="1">Uncharacterized protein</fullName>
    </submittedName>
</protein>
<evidence type="ECO:0000313" key="2">
    <source>
        <dbReference type="Proteomes" id="UP000594014"/>
    </source>
</evidence>
<organism evidence="1 2">
    <name type="scientific">Anoxybacterium hadale</name>
    <dbReference type="NCBI Taxonomy" id="3408580"/>
    <lineage>
        <taxon>Bacteria</taxon>
        <taxon>Bacillati</taxon>
        <taxon>Bacillota</taxon>
        <taxon>Clostridia</taxon>
        <taxon>Peptostreptococcales</taxon>
        <taxon>Anaerovoracaceae</taxon>
        <taxon>Anoxybacterium</taxon>
    </lineage>
</organism>
<dbReference type="Proteomes" id="UP000594014">
    <property type="component" value="Chromosome"/>
</dbReference>
<gene>
    <name evidence="1" type="ORF">FRZ06_08930</name>
</gene>